<dbReference type="Gene3D" id="3.30.110.20">
    <property type="entry name" value="Alba-like domain"/>
    <property type="match status" value="1"/>
</dbReference>
<dbReference type="InterPro" id="IPR014560">
    <property type="entry name" value="UCP030333_Alba"/>
</dbReference>
<organism evidence="1 2">
    <name type="scientific">Zostera marina</name>
    <name type="common">Eelgrass</name>
    <dbReference type="NCBI Taxonomy" id="29655"/>
    <lineage>
        <taxon>Eukaryota</taxon>
        <taxon>Viridiplantae</taxon>
        <taxon>Streptophyta</taxon>
        <taxon>Embryophyta</taxon>
        <taxon>Tracheophyta</taxon>
        <taxon>Spermatophyta</taxon>
        <taxon>Magnoliopsida</taxon>
        <taxon>Liliopsida</taxon>
        <taxon>Zosteraceae</taxon>
        <taxon>Zostera</taxon>
    </lineage>
</organism>
<dbReference type="SUPFAM" id="SSF82704">
    <property type="entry name" value="AlbA-like"/>
    <property type="match status" value="1"/>
</dbReference>
<dbReference type="EMBL" id="LFYR01000806">
    <property type="protein sequence ID" value="KMZ68898.1"/>
    <property type="molecule type" value="Genomic_DNA"/>
</dbReference>
<dbReference type="GO" id="GO:0003723">
    <property type="term" value="F:RNA binding"/>
    <property type="evidence" value="ECO:0000318"/>
    <property type="project" value="GO_Central"/>
</dbReference>
<dbReference type="AlphaFoldDB" id="A0A0K9PIK0"/>
<sequence length="79" mass="8498">MATGSVISISEILKNSNFAVLKDIKTSTVEFCDEKTGRTVSKAKLEISMEKYKAINEGVARANLTKIDGGINCDNNGKS</sequence>
<evidence type="ECO:0000313" key="2">
    <source>
        <dbReference type="Proteomes" id="UP000036987"/>
    </source>
</evidence>
<dbReference type="GO" id="GO:0005634">
    <property type="term" value="C:nucleus"/>
    <property type="evidence" value="ECO:0000318"/>
    <property type="project" value="GO_Central"/>
</dbReference>
<comment type="caution">
    <text evidence="1">The sequence shown here is derived from an EMBL/GenBank/DDBJ whole genome shotgun (WGS) entry which is preliminary data.</text>
</comment>
<dbReference type="PANTHER" id="PTHR31947">
    <property type="entry name" value="DNA/RNA-BINDING PROTEIN ALBA 3"/>
    <property type="match status" value="1"/>
</dbReference>
<reference evidence="2" key="1">
    <citation type="journal article" date="2016" name="Nature">
        <title>The genome of the seagrass Zostera marina reveals angiosperm adaptation to the sea.</title>
        <authorList>
            <person name="Olsen J.L."/>
            <person name="Rouze P."/>
            <person name="Verhelst B."/>
            <person name="Lin Y.-C."/>
            <person name="Bayer T."/>
            <person name="Collen J."/>
            <person name="Dattolo E."/>
            <person name="De Paoli E."/>
            <person name="Dittami S."/>
            <person name="Maumus F."/>
            <person name="Michel G."/>
            <person name="Kersting A."/>
            <person name="Lauritano C."/>
            <person name="Lohaus R."/>
            <person name="Toepel M."/>
            <person name="Tonon T."/>
            <person name="Vanneste K."/>
            <person name="Amirebrahimi M."/>
            <person name="Brakel J."/>
            <person name="Bostroem C."/>
            <person name="Chovatia M."/>
            <person name="Grimwood J."/>
            <person name="Jenkins J.W."/>
            <person name="Jueterbock A."/>
            <person name="Mraz A."/>
            <person name="Stam W.T."/>
            <person name="Tice H."/>
            <person name="Bornberg-Bauer E."/>
            <person name="Green P.J."/>
            <person name="Pearson G.A."/>
            <person name="Procaccini G."/>
            <person name="Duarte C.M."/>
            <person name="Schmutz J."/>
            <person name="Reusch T.B.H."/>
            <person name="Van de Peer Y."/>
        </authorList>
    </citation>
    <scope>NUCLEOTIDE SEQUENCE [LARGE SCALE GENOMIC DNA]</scope>
    <source>
        <strain evidence="2">cv. Finnish</strain>
    </source>
</reference>
<name>A0A0K9PIK0_ZOSMR</name>
<dbReference type="InterPro" id="IPR036882">
    <property type="entry name" value="Alba-like_dom_sf"/>
</dbReference>
<dbReference type="PANTHER" id="PTHR31947:SF43">
    <property type="entry name" value="ALBA DNA_RNA-BINDING PROTEIN"/>
    <property type="match status" value="1"/>
</dbReference>
<protein>
    <submittedName>
        <fullName evidence="1">Uncharacterized protein</fullName>
    </submittedName>
</protein>
<accession>A0A0K9PIK0</accession>
<keyword evidence="2" id="KW-1185">Reference proteome</keyword>
<proteinExistence type="predicted"/>
<evidence type="ECO:0000313" key="1">
    <source>
        <dbReference type="EMBL" id="KMZ68898.1"/>
    </source>
</evidence>
<gene>
    <name evidence="1" type="ORF">ZOSMA_227G00040</name>
</gene>
<dbReference type="Proteomes" id="UP000036987">
    <property type="component" value="Unassembled WGS sequence"/>
</dbReference>